<feature type="compositionally biased region" description="Pro residues" evidence="1">
    <location>
        <begin position="286"/>
        <end position="297"/>
    </location>
</feature>
<feature type="compositionally biased region" description="Basic residues" evidence="1">
    <location>
        <begin position="342"/>
        <end position="354"/>
    </location>
</feature>
<evidence type="ECO:0000313" key="2">
    <source>
        <dbReference type="EMBL" id="OCF31961.1"/>
    </source>
</evidence>
<feature type="compositionally biased region" description="Low complexity" evidence="1">
    <location>
        <begin position="225"/>
        <end position="235"/>
    </location>
</feature>
<feature type="compositionally biased region" description="Low complexity" evidence="1">
    <location>
        <begin position="187"/>
        <end position="196"/>
    </location>
</feature>
<accession>A0A1B9GLW0</accession>
<protein>
    <submittedName>
        <fullName evidence="2">Uncharacterized protein</fullName>
    </submittedName>
</protein>
<evidence type="ECO:0000256" key="1">
    <source>
        <dbReference type="SAM" id="MobiDB-lite"/>
    </source>
</evidence>
<reference evidence="2 3" key="1">
    <citation type="submission" date="2013-07" db="EMBL/GenBank/DDBJ databases">
        <title>The Genome Sequence of Cryptococcus heveanensis BCC8398.</title>
        <authorList>
            <consortium name="The Broad Institute Genome Sequencing Platform"/>
            <person name="Cuomo C."/>
            <person name="Litvintseva A."/>
            <person name="Chen Y."/>
            <person name="Heitman J."/>
            <person name="Sun S."/>
            <person name="Springer D."/>
            <person name="Dromer F."/>
            <person name="Young S.K."/>
            <person name="Zeng Q."/>
            <person name="Gargeya S."/>
            <person name="Fitzgerald M."/>
            <person name="Abouelleil A."/>
            <person name="Alvarado L."/>
            <person name="Berlin A.M."/>
            <person name="Chapman S.B."/>
            <person name="Dewar J."/>
            <person name="Goldberg J."/>
            <person name="Griggs A."/>
            <person name="Gujja S."/>
            <person name="Hansen M."/>
            <person name="Howarth C."/>
            <person name="Imamovic A."/>
            <person name="Larimer J."/>
            <person name="McCowan C."/>
            <person name="Murphy C."/>
            <person name="Pearson M."/>
            <person name="Priest M."/>
            <person name="Roberts A."/>
            <person name="Saif S."/>
            <person name="Shea T."/>
            <person name="Sykes S."/>
            <person name="Wortman J."/>
            <person name="Nusbaum C."/>
            <person name="Birren B."/>
        </authorList>
    </citation>
    <scope>NUCLEOTIDE SEQUENCE [LARGE SCALE GENOMIC DNA]</scope>
    <source>
        <strain evidence="2 3">BCC8398</strain>
    </source>
</reference>
<name>A0A1B9GLW0_9TREE</name>
<feature type="compositionally biased region" description="Gly residues" evidence="1">
    <location>
        <begin position="197"/>
        <end position="209"/>
    </location>
</feature>
<sequence length="354" mass="35728">MPLPRSPVHSPRPFLEGNSYYDVGDQSGCGSVATDPVPAGWAAGINGGTPYCEQQRGFSLNQIGSNAIVAFDQDKVWADPATWCGRGVRLWKPDGTEYISPDGPLYIWDSCAACAGGGAILDVSGPTFVDVKGGTCGGNNPTGITYEVLDTYVVDPSVGLRPPGAGGAISSSAQQPPSPPAVSTDFGVPTSPVVGTEGPGGSTGGGGVGAYPSTSVAGPVDGGYPPSSAASVQSPPDSPSPYIPSSPPVIVPTSPTVSLPPSQPPVNSVTQAPPVNPATQATPVIPATPVPSSPPTTTPVKNHGGWGGWGGKHNWGQGSDGALAAFAEEGVESIGTGAPAQCRRRKRRRLSKYH</sequence>
<feature type="compositionally biased region" description="Gly residues" evidence="1">
    <location>
        <begin position="304"/>
        <end position="313"/>
    </location>
</feature>
<dbReference type="AlphaFoldDB" id="A0A1B9GLW0"/>
<gene>
    <name evidence="2" type="ORF">I316_06344</name>
</gene>
<reference evidence="3" key="2">
    <citation type="submission" date="2013-12" db="EMBL/GenBank/DDBJ databases">
        <title>Evolution of pathogenesis and genome organization in the Tremellales.</title>
        <authorList>
            <person name="Cuomo C."/>
            <person name="Litvintseva A."/>
            <person name="Heitman J."/>
            <person name="Chen Y."/>
            <person name="Sun S."/>
            <person name="Springer D."/>
            <person name="Dromer F."/>
            <person name="Young S."/>
            <person name="Zeng Q."/>
            <person name="Chapman S."/>
            <person name="Gujja S."/>
            <person name="Saif S."/>
            <person name="Birren B."/>
        </authorList>
    </citation>
    <scope>NUCLEOTIDE SEQUENCE [LARGE SCALE GENOMIC DNA]</scope>
    <source>
        <strain evidence="3">BCC8398</strain>
    </source>
</reference>
<feature type="region of interest" description="Disordered" evidence="1">
    <location>
        <begin position="333"/>
        <end position="354"/>
    </location>
</feature>
<feature type="compositionally biased region" description="Low complexity" evidence="1">
    <location>
        <begin position="251"/>
        <end position="260"/>
    </location>
</feature>
<feature type="region of interest" description="Disordered" evidence="1">
    <location>
        <begin position="163"/>
        <end position="317"/>
    </location>
</feature>
<organism evidence="2 3">
    <name type="scientific">Kwoniella heveanensis BCC8398</name>
    <dbReference type="NCBI Taxonomy" id="1296120"/>
    <lineage>
        <taxon>Eukaryota</taxon>
        <taxon>Fungi</taxon>
        <taxon>Dikarya</taxon>
        <taxon>Basidiomycota</taxon>
        <taxon>Agaricomycotina</taxon>
        <taxon>Tremellomycetes</taxon>
        <taxon>Tremellales</taxon>
        <taxon>Cryptococcaceae</taxon>
        <taxon>Kwoniella</taxon>
    </lineage>
</organism>
<dbReference type="Proteomes" id="UP000092666">
    <property type="component" value="Unassembled WGS sequence"/>
</dbReference>
<proteinExistence type="predicted"/>
<dbReference type="OrthoDB" id="2564987at2759"/>
<evidence type="ECO:0000313" key="3">
    <source>
        <dbReference type="Proteomes" id="UP000092666"/>
    </source>
</evidence>
<dbReference type="STRING" id="1296120.A0A1B9GLW0"/>
<keyword evidence="3" id="KW-1185">Reference proteome</keyword>
<dbReference type="EMBL" id="KI669511">
    <property type="protein sequence ID" value="OCF31961.1"/>
    <property type="molecule type" value="Genomic_DNA"/>
</dbReference>
<feature type="compositionally biased region" description="Pro residues" evidence="1">
    <location>
        <begin position="236"/>
        <end position="250"/>
    </location>
</feature>